<dbReference type="InterPro" id="IPR012340">
    <property type="entry name" value="NA-bd_OB-fold"/>
</dbReference>
<feature type="domain" description="Replication protein A 70 kDa DNA-binding subunit B/D first OB fold" evidence="2">
    <location>
        <begin position="6"/>
        <end position="83"/>
    </location>
</feature>
<protein>
    <recommendedName>
        <fullName evidence="2">Replication protein A 70 kDa DNA-binding subunit B/D first OB fold domain-containing protein</fullName>
    </recommendedName>
</protein>
<dbReference type="SUPFAM" id="SSF50249">
    <property type="entry name" value="Nucleic acid-binding proteins"/>
    <property type="match status" value="1"/>
</dbReference>
<evidence type="ECO:0000259" key="2">
    <source>
        <dbReference type="Pfam" id="PF02721"/>
    </source>
</evidence>
<dbReference type="AlphaFoldDB" id="A0ABC8K2B1"/>
<dbReference type="InterPro" id="IPR003871">
    <property type="entry name" value="RFA1B/D_OB_1st"/>
</dbReference>
<keyword evidence="4" id="KW-1185">Reference proteome</keyword>
<dbReference type="Proteomes" id="UP001642260">
    <property type="component" value="Unassembled WGS sequence"/>
</dbReference>
<feature type="compositionally biased region" description="Basic and acidic residues" evidence="1">
    <location>
        <begin position="91"/>
        <end position="100"/>
    </location>
</feature>
<dbReference type="CDD" id="cd04480">
    <property type="entry name" value="RPA1_DBD_A_like"/>
    <property type="match status" value="1"/>
</dbReference>
<dbReference type="Gene3D" id="2.40.50.140">
    <property type="entry name" value="Nucleic acid-binding proteins"/>
    <property type="match status" value="1"/>
</dbReference>
<organism evidence="3 4">
    <name type="scientific">Eruca vesicaria subsp. sativa</name>
    <name type="common">Garden rocket</name>
    <name type="synonym">Eruca sativa</name>
    <dbReference type="NCBI Taxonomy" id="29727"/>
    <lineage>
        <taxon>Eukaryota</taxon>
        <taxon>Viridiplantae</taxon>
        <taxon>Streptophyta</taxon>
        <taxon>Embryophyta</taxon>
        <taxon>Tracheophyta</taxon>
        <taxon>Spermatophyta</taxon>
        <taxon>Magnoliopsida</taxon>
        <taxon>eudicotyledons</taxon>
        <taxon>Gunneridae</taxon>
        <taxon>Pentapetalae</taxon>
        <taxon>rosids</taxon>
        <taxon>malvids</taxon>
        <taxon>Brassicales</taxon>
        <taxon>Brassicaceae</taxon>
        <taxon>Brassiceae</taxon>
        <taxon>Eruca</taxon>
    </lineage>
</organism>
<name>A0ABC8K2B1_ERUVS</name>
<proteinExistence type="predicted"/>
<accession>A0ABC8K2B1</accession>
<evidence type="ECO:0000313" key="3">
    <source>
        <dbReference type="EMBL" id="CAH8352431.1"/>
    </source>
</evidence>
<gene>
    <name evidence="3" type="ORF">ERUC_LOCUS18618</name>
</gene>
<comment type="caution">
    <text evidence="3">The sequence shown here is derived from an EMBL/GenBank/DDBJ whole genome shotgun (WGS) entry which is preliminary data.</text>
</comment>
<dbReference type="Pfam" id="PF02721">
    <property type="entry name" value="DUF223"/>
    <property type="match status" value="1"/>
</dbReference>
<reference evidence="3 4" key="1">
    <citation type="submission" date="2022-03" db="EMBL/GenBank/DDBJ databases">
        <authorList>
            <person name="Macdonald S."/>
            <person name="Ahmed S."/>
            <person name="Newling K."/>
        </authorList>
    </citation>
    <scope>NUCLEOTIDE SEQUENCE [LARGE SCALE GENOMIC DNA]</scope>
</reference>
<dbReference type="EMBL" id="CAKOAT010175154">
    <property type="protein sequence ID" value="CAH8352431.1"/>
    <property type="molecule type" value="Genomic_DNA"/>
</dbReference>
<evidence type="ECO:0000256" key="1">
    <source>
        <dbReference type="SAM" id="MobiDB-lite"/>
    </source>
</evidence>
<sequence length="132" mass="14963">MALKWTKPSNRSEGDTLEFILEDKMGTSIHCICKSLFVDRVKDLHVGQWRVVENFSLIPAMGFYRRTSHPFKISNIDSTIVTEPSPTTCEMIDHNKDYEKGAVSSSSSSKRKEGDADLNDMNSLVKKLCSRF</sequence>
<evidence type="ECO:0000313" key="4">
    <source>
        <dbReference type="Proteomes" id="UP001642260"/>
    </source>
</evidence>
<feature type="region of interest" description="Disordered" evidence="1">
    <location>
        <begin position="91"/>
        <end position="118"/>
    </location>
</feature>